<dbReference type="EC" id="4.2.1.17" evidence="4"/>
<dbReference type="InterPro" id="IPR050136">
    <property type="entry name" value="FA_oxidation_alpha_subunit"/>
</dbReference>
<evidence type="ECO:0000256" key="3">
    <source>
        <dbReference type="ARBA" id="ARBA00008750"/>
    </source>
</evidence>
<comment type="similarity">
    <text evidence="3">In the N-terminal section; belongs to the enoyl-CoA hydratase/isomerase family.</text>
</comment>
<evidence type="ECO:0000256" key="5">
    <source>
        <dbReference type="ARBA" id="ARBA00022832"/>
    </source>
</evidence>
<dbReference type="Gene3D" id="3.40.50.720">
    <property type="entry name" value="NAD(P)-binding Rossmann-like Domain"/>
    <property type="match status" value="1"/>
</dbReference>
<keyword evidence="6" id="KW-0442">Lipid degradation</keyword>
<dbReference type="PANTHER" id="PTHR43612">
    <property type="entry name" value="TRIFUNCTIONAL ENZYME SUBUNIT ALPHA"/>
    <property type="match status" value="1"/>
</dbReference>
<dbReference type="SUPFAM" id="SSF52096">
    <property type="entry name" value="ClpP/crotonase"/>
    <property type="match status" value="1"/>
</dbReference>
<dbReference type="Proteomes" id="UP000559010">
    <property type="component" value="Unassembled WGS sequence"/>
</dbReference>
<dbReference type="SUPFAM" id="SSF51735">
    <property type="entry name" value="NAD(P)-binding Rossmann-fold domains"/>
    <property type="match status" value="1"/>
</dbReference>
<keyword evidence="5" id="KW-0276">Fatty acid metabolism</keyword>
<dbReference type="AlphaFoldDB" id="A0A848J1K3"/>
<feature type="domain" description="3-hydroxyacyl-CoA dehydrogenase C-terminal" evidence="13">
    <location>
        <begin position="488"/>
        <end position="583"/>
    </location>
</feature>
<dbReference type="GO" id="GO:0006635">
    <property type="term" value="P:fatty acid beta-oxidation"/>
    <property type="evidence" value="ECO:0007669"/>
    <property type="project" value="UniProtKB-UniPathway"/>
</dbReference>
<evidence type="ECO:0000256" key="11">
    <source>
        <dbReference type="ARBA" id="ARBA00023268"/>
    </source>
</evidence>
<evidence type="ECO:0000256" key="10">
    <source>
        <dbReference type="ARBA" id="ARBA00023239"/>
    </source>
</evidence>
<keyword evidence="8" id="KW-0520">NAD</keyword>
<evidence type="ECO:0000313" key="16">
    <source>
        <dbReference type="Proteomes" id="UP000559010"/>
    </source>
</evidence>
<dbReference type="SUPFAM" id="SSF48179">
    <property type="entry name" value="6-phosphogluconate dehydrogenase C-terminal domain-like"/>
    <property type="match status" value="2"/>
</dbReference>
<dbReference type="RefSeq" id="WP_169679616.1">
    <property type="nucleotide sequence ID" value="NZ_JABBNU010000004.1"/>
</dbReference>
<reference evidence="15 16" key="1">
    <citation type="submission" date="2020-04" db="EMBL/GenBank/DDBJ databases">
        <title>Flammeovirgaceae bacterium KN852 isolated from deep sea.</title>
        <authorList>
            <person name="Zhang D.-C."/>
        </authorList>
    </citation>
    <scope>NUCLEOTIDE SEQUENCE [LARGE SCALE GENOMIC DNA]</scope>
    <source>
        <strain evidence="15 16">KN852</strain>
    </source>
</reference>
<dbReference type="EMBL" id="JABBNU010000004">
    <property type="protein sequence ID" value="NMM48189.1"/>
    <property type="molecule type" value="Genomic_DNA"/>
</dbReference>
<dbReference type="FunFam" id="3.40.50.720:FF:000009">
    <property type="entry name" value="Fatty oxidation complex, alpha subunit"/>
    <property type="match status" value="1"/>
</dbReference>
<evidence type="ECO:0000256" key="8">
    <source>
        <dbReference type="ARBA" id="ARBA00023027"/>
    </source>
</evidence>
<dbReference type="Gene3D" id="1.10.1040.50">
    <property type="match status" value="1"/>
</dbReference>
<dbReference type="GO" id="GO:0070403">
    <property type="term" value="F:NAD+ binding"/>
    <property type="evidence" value="ECO:0007669"/>
    <property type="project" value="InterPro"/>
</dbReference>
<dbReference type="Pfam" id="PF00378">
    <property type="entry name" value="ECH_1"/>
    <property type="match status" value="1"/>
</dbReference>
<evidence type="ECO:0000256" key="2">
    <source>
        <dbReference type="ARBA" id="ARBA00007005"/>
    </source>
</evidence>
<feature type="domain" description="3-hydroxyacyl-CoA dehydrogenase NAD binding" evidence="14">
    <location>
        <begin position="309"/>
        <end position="485"/>
    </location>
</feature>
<evidence type="ECO:0000259" key="13">
    <source>
        <dbReference type="Pfam" id="PF00725"/>
    </source>
</evidence>
<evidence type="ECO:0000259" key="14">
    <source>
        <dbReference type="Pfam" id="PF02737"/>
    </source>
</evidence>
<dbReference type="FunFam" id="3.90.226.10:FF:000011">
    <property type="entry name" value="Fatty acid oxidation complex subunit alpha"/>
    <property type="match status" value="1"/>
</dbReference>
<dbReference type="InterPro" id="IPR029045">
    <property type="entry name" value="ClpP/crotonase-like_dom_sf"/>
</dbReference>
<dbReference type="GO" id="GO:0004300">
    <property type="term" value="F:enoyl-CoA hydratase activity"/>
    <property type="evidence" value="ECO:0007669"/>
    <property type="project" value="UniProtKB-EC"/>
</dbReference>
<dbReference type="UniPathway" id="UPA00659"/>
<dbReference type="Pfam" id="PF02737">
    <property type="entry name" value="3HCDH_N"/>
    <property type="match status" value="1"/>
</dbReference>
<dbReference type="InterPro" id="IPR001753">
    <property type="entry name" value="Enoyl-CoA_hydra/iso"/>
</dbReference>
<comment type="catalytic activity">
    <reaction evidence="12">
        <text>a (3S)-3-hydroxyacyl-CoA + NAD(+) = a 3-oxoacyl-CoA + NADH + H(+)</text>
        <dbReference type="Rhea" id="RHEA:22432"/>
        <dbReference type="ChEBI" id="CHEBI:15378"/>
        <dbReference type="ChEBI" id="CHEBI:57318"/>
        <dbReference type="ChEBI" id="CHEBI:57540"/>
        <dbReference type="ChEBI" id="CHEBI:57945"/>
        <dbReference type="ChEBI" id="CHEBI:90726"/>
        <dbReference type="EC" id="1.1.1.35"/>
    </reaction>
</comment>
<evidence type="ECO:0000256" key="1">
    <source>
        <dbReference type="ARBA" id="ARBA00005005"/>
    </source>
</evidence>
<dbReference type="InterPro" id="IPR006108">
    <property type="entry name" value="3HC_DH_C"/>
</dbReference>
<evidence type="ECO:0000256" key="12">
    <source>
        <dbReference type="ARBA" id="ARBA00049556"/>
    </source>
</evidence>
<dbReference type="PANTHER" id="PTHR43612:SF3">
    <property type="entry name" value="TRIFUNCTIONAL ENZYME SUBUNIT ALPHA, MITOCHONDRIAL"/>
    <property type="match status" value="1"/>
</dbReference>
<dbReference type="CDD" id="cd06558">
    <property type="entry name" value="crotonase-like"/>
    <property type="match status" value="1"/>
</dbReference>
<evidence type="ECO:0000256" key="7">
    <source>
        <dbReference type="ARBA" id="ARBA00023002"/>
    </source>
</evidence>
<keyword evidence="7" id="KW-0560">Oxidoreductase</keyword>
<comment type="caution">
    <text evidence="15">The sequence shown here is derived from an EMBL/GenBank/DDBJ whole genome shotgun (WGS) entry which is preliminary data.</text>
</comment>
<protein>
    <recommendedName>
        <fullName evidence="4">enoyl-CoA hydratase</fullName>
        <ecNumber evidence="4">4.2.1.17</ecNumber>
    </recommendedName>
</protein>
<proteinExistence type="inferred from homology"/>
<evidence type="ECO:0000256" key="4">
    <source>
        <dbReference type="ARBA" id="ARBA00012076"/>
    </source>
</evidence>
<dbReference type="InterPro" id="IPR006176">
    <property type="entry name" value="3-OHacyl-CoA_DH_NAD-bd"/>
</dbReference>
<dbReference type="InterPro" id="IPR036291">
    <property type="entry name" value="NAD(P)-bd_dom_sf"/>
</dbReference>
<name>A0A848J1K3_9BACT</name>
<dbReference type="GO" id="GO:0016509">
    <property type="term" value="F:long-chain (3S)-3-hydroxyacyl-CoA dehydrogenase (NAD+) activity"/>
    <property type="evidence" value="ECO:0007669"/>
    <property type="project" value="TreeGrafter"/>
</dbReference>
<evidence type="ECO:0000256" key="6">
    <source>
        <dbReference type="ARBA" id="ARBA00022963"/>
    </source>
</evidence>
<dbReference type="Pfam" id="PF00725">
    <property type="entry name" value="3HCDH"/>
    <property type="match status" value="1"/>
</dbReference>
<dbReference type="Gene3D" id="3.90.226.10">
    <property type="entry name" value="2-enoyl-CoA Hydratase, Chain A, domain 1"/>
    <property type="match status" value="1"/>
</dbReference>
<accession>A0A848J1K3</accession>
<comment type="similarity">
    <text evidence="2">In the central section; belongs to the 3-hydroxyacyl-CoA dehydrogenase family.</text>
</comment>
<keyword evidence="9" id="KW-0443">Lipid metabolism</keyword>
<sequence length="700" mass="77612">MFTLQVEENVAIIKLNKKDSEYNTISIDDLDDMVSLLDKVETDNSIIGAVFYSEKKDFLAGADIKRFLEMSEQETREVGETGHKLFNRIEDSKKPIIAVIHGACMGGGTELALACHGMVITDSPKTKLGLPEIKLGLLPGLGGTVRLYKRIGLPNALEYILTGKNLYASRAKKMGLADVYTHENFRLKAGIQLVKDIANGKHTPLKTKSLSVKDKALLFGPFKSLVINKAREGVLAKTQGNYPAPLEILKCLDYHPGKSREDAIRREIEGFTKLLHSPEAKQLIRLFFQMNNFRKNPYMEALSKSPQHLSVLGAGLMGNGIATVSVDNGYKVSLLDLNNGALKKAKERTSEYLKTKVKRKQLSESSYQKLLNDLQLIESGDPIKSDSLIEAVFEDLSLKQKILKNWSEVLPEDALIATNTSALPVTEIASVCKNPERVLGMHYFSPVEKMPLLEIVKTSQTNEKALAQAYDIGLKQGKVCIDVNDGPGFYTTRILAPMLNEAMVAISEGYEPKSIDRVMKKKGFPVGPITLIDEIGIDVGAHINRGALGELFKSRGADAHPVMQKMEDKGWLGKKTKRGFFNYEGKKKELNPELASLFGTNHSFDKTADKEVSDRLFLIMVNEAFYCLEENILKDAESGDIGAIFGLGFPPFLGGPFMYAHNYGLENLVNDLNSLKEKYGNRFKPADIITNFSKEGKSIY</sequence>
<keyword evidence="16" id="KW-1185">Reference proteome</keyword>
<keyword evidence="10" id="KW-0456">Lyase</keyword>
<organism evidence="15 16">
    <name type="scientific">Marinigracilibium pacificum</name>
    <dbReference type="NCBI Taxonomy" id="2729599"/>
    <lineage>
        <taxon>Bacteria</taxon>
        <taxon>Pseudomonadati</taxon>
        <taxon>Bacteroidota</taxon>
        <taxon>Cytophagia</taxon>
        <taxon>Cytophagales</taxon>
        <taxon>Flammeovirgaceae</taxon>
        <taxon>Marinigracilibium</taxon>
    </lineage>
</organism>
<dbReference type="InterPro" id="IPR008927">
    <property type="entry name" value="6-PGluconate_DH-like_C_sf"/>
</dbReference>
<comment type="pathway">
    <text evidence="1">Lipid metabolism; fatty acid beta-oxidation.</text>
</comment>
<evidence type="ECO:0000313" key="15">
    <source>
        <dbReference type="EMBL" id="NMM48189.1"/>
    </source>
</evidence>
<keyword evidence="11" id="KW-0511">Multifunctional enzyme</keyword>
<evidence type="ECO:0000256" key="9">
    <source>
        <dbReference type="ARBA" id="ARBA00023098"/>
    </source>
</evidence>
<gene>
    <name evidence="15" type="ORF">HH304_07235</name>
</gene>